<feature type="compositionally biased region" description="Pro residues" evidence="9">
    <location>
        <begin position="169"/>
        <end position="178"/>
    </location>
</feature>
<keyword evidence="4" id="KW-0679">Respiratory chain</keyword>
<evidence type="ECO:0000313" key="11">
    <source>
        <dbReference type="EMBL" id="MBO1075503.1"/>
    </source>
</evidence>
<keyword evidence="2" id="KW-0813">Transport</keyword>
<evidence type="ECO:0000313" key="12">
    <source>
        <dbReference type="Proteomes" id="UP001518990"/>
    </source>
</evidence>
<evidence type="ECO:0000256" key="9">
    <source>
        <dbReference type="SAM" id="MobiDB-lite"/>
    </source>
</evidence>
<dbReference type="Gene3D" id="1.10.760.10">
    <property type="entry name" value="Cytochrome c-like domain"/>
    <property type="match status" value="1"/>
</dbReference>
<feature type="region of interest" description="Disordered" evidence="9">
    <location>
        <begin position="150"/>
        <end position="178"/>
    </location>
</feature>
<evidence type="ECO:0000256" key="8">
    <source>
        <dbReference type="PROSITE-ProRule" id="PRU00433"/>
    </source>
</evidence>
<proteinExistence type="predicted"/>
<evidence type="ECO:0000256" key="6">
    <source>
        <dbReference type="ARBA" id="ARBA00022982"/>
    </source>
</evidence>
<dbReference type="InterPro" id="IPR008168">
    <property type="entry name" value="Cyt_C_IC"/>
</dbReference>
<dbReference type="InterPro" id="IPR036909">
    <property type="entry name" value="Cyt_c-like_dom_sf"/>
</dbReference>
<dbReference type="PROSITE" id="PS51007">
    <property type="entry name" value="CYTC"/>
    <property type="match status" value="1"/>
</dbReference>
<feature type="domain" description="Cytochrome c" evidence="10">
    <location>
        <begin position="64"/>
        <end position="142"/>
    </location>
</feature>
<organism evidence="11 12">
    <name type="scientific">Roseomonas marmotae</name>
    <dbReference type="NCBI Taxonomy" id="2768161"/>
    <lineage>
        <taxon>Bacteria</taxon>
        <taxon>Pseudomonadati</taxon>
        <taxon>Pseudomonadota</taxon>
        <taxon>Alphaproteobacteria</taxon>
        <taxon>Acetobacterales</taxon>
        <taxon>Roseomonadaceae</taxon>
        <taxon>Roseomonas</taxon>
    </lineage>
</organism>
<dbReference type="InterPro" id="IPR009056">
    <property type="entry name" value="Cyt_c-like_dom"/>
</dbReference>
<keyword evidence="5 8" id="KW-0479">Metal-binding</keyword>
<evidence type="ECO:0000256" key="1">
    <source>
        <dbReference type="ARBA" id="ARBA00001926"/>
    </source>
</evidence>
<evidence type="ECO:0000256" key="5">
    <source>
        <dbReference type="ARBA" id="ARBA00022723"/>
    </source>
</evidence>
<evidence type="ECO:0000256" key="2">
    <source>
        <dbReference type="ARBA" id="ARBA00022448"/>
    </source>
</evidence>
<keyword evidence="7 8" id="KW-0408">Iron</keyword>
<comment type="cofactor">
    <cofactor evidence="1">
        <name>heme c</name>
        <dbReference type="ChEBI" id="CHEBI:61717"/>
    </cofactor>
</comment>
<dbReference type="Pfam" id="PF13442">
    <property type="entry name" value="Cytochrome_CBB3"/>
    <property type="match status" value="1"/>
</dbReference>
<evidence type="ECO:0000256" key="7">
    <source>
        <dbReference type="ARBA" id="ARBA00023004"/>
    </source>
</evidence>
<dbReference type="PROSITE" id="PS51257">
    <property type="entry name" value="PROKAR_LIPOPROTEIN"/>
    <property type="match status" value="1"/>
</dbReference>
<dbReference type="PRINTS" id="PR00605">
    <property type="entry name" value="CYTCHROMECIC"/>
</dbReference>
<evidence type="ECO:0000256" key="3">
    <source>
        <dbReference type="ARBA" id="ARBA00022617"/>
    </source>
</evidence>
<dbReference type="Proteomes" id="UP001518990">
    <property type="component" value="Unassembled WGS sequence"/>
</dbReference>
<protein>
    <submittedName>
        <fullName evidence="11">C-type cytochrome</fullName>
    </submittedName>
</protein>
<dbReference type="SUPFAM" id="SSF46626">
    <property type="entry name" value="Cytochrome c"/>
    <property type="match status" value="1"/>
</dbReference>
<dbReference type="EMBL" id="JACTNF010000012">
    <property type="protein sequence ID" value="MBO1075503.1"/>
    <property type="molecule type" value="Genomic_DNA"/>
</dbReference>
<evidence type="ECO:0000259" key="10">
    <source>
        <dbReference type="PROSITE" id="PS51007"/>
    </source>
</evidence>
<keyword evidence="6" id="KW-0249">Electron transport</keyword>
<dbReference type="RefSeq" id="WP_207447770.1">
    <property type="nucleotide sequence ID" value="NZ_CP061094.1"/>
</dbReference>
<comment type="caution">
    <text evidence="11">The sequence shown here is derived from an EMBL/GenBank/DDBJ whole genome shotgun (WGS) entry which is preliminary data.</text>
</comment>
<gene>
    <name evidence="11" type="ORF">IAI60_12890</name>
</gene>
<evidence type="ECO:0000256" key="4">
    <source>
        <dbReference type="ARBA" id="ARBA00022660"/>
    </source>
</evidence>
<accession>A0ABS3KDG8</accession>
<keyword evidence="3 8" id="KW-0349">Heme</keyword>
<reference evidence="11 12" key="1">
    <citation type="submission" date="2020-09" db="EMBL/GenBank/DDBJ databases">
        <title>Roseomonas.</title>
        <authorList>
            <person name="Zhu W."/>
        </authorList>
    </citation>
    <scope>NUCLEOTIDE SEQUENCE [LARGE SCALE GENOMIC DNA]</scope>
    <source>
        <strain evidence="11 12">1311</strain>
    </source>
</reference>
<keyword evidence="12" id="KW-1185">Reference proteome</keyword>
<sequence length="178" mass="19325">MTRHLAWALALLSLAGCKREARQTRLDPPVAEALDQVRVMPNGISGRPAPVIAAMGEPYDGNAYQIAQGKRLYEWFNCQGCHADGGGASGPALMNGWWRYGPDPVSVFLSIRDGRPNGMPAFRDRLTTEQIWQLTGYVRMLGTTSISLAAPGRNDAMQSRPAENRAPAMLPPGPPPSR</sequence>
<name>A0ABS3KDG8_9PROT</name>